<dbReference type="HOGENOM" id="CLU_025617_1_0_10"/>
<evidence type="ECO:0000313" key="2">
    <source>
        <dbReference type="EMBL" id="EEC97019.1"/>
    </source>
</evidence>
<dbReference type="GeneID" id="93407676"/>
<evidence type="ECO:0000313" key="3">
    <source>
        <dbReference type="Proteomes" id="UP000005510"/>
    </source>
</evidence>
<reference evidence="2 3" key="1">
    <citation type="submission" date="2008-10" db="EMBL/GenBank/DDBJ databases">
        <title>Draft genome sequence of Parabacteroides johnsonii (DSM 18315).</title>
        <authorList>
            <person name="Sudarsanam P."/>
            <person name="Ley R."/>
            <person name="Guruge J."/>
            <person name="Turnbaugh P.J."/>
            <person name="Mahowald M."/>
            <person name="Liep D."/>
            <person name="Gordon J."/>
        </authorList>
    </citation>
    <scope>NUCLEOTIDE SEQUENCE [LARGE SCALE GENOMIC DNA]</scope>
    <source>
        <strain evidence="2 3">DSM 18315</strain>
    </source>
</reference>
<dbReference type="Pfam" id="PF04230">
    <property type="entry name" value="PS_pyruv_trans"/>
    <property type="match status" value="1"/>
</dbReference>
<dbReference type="Proteomes" id="UP000005510">
    <property type="component" value="Unassembled WGS sequence"/>
</dbReference>
<dbReference type="RefSeq" id="WP_008148343.1">
    <property type="nucleotide sequence ID" value="NZ_CP102285.1"/>
</dbReference>
<feature type="domain" description="Polysaccharide pyruvyl transferase" evidence="1">
    <location>
        <begin position="13"/>
        <end position="304"/>
    </location>
</feature>
<sequence length="365" mass="41593">MKIGILTQALHSNYGGLLQNYALQEVLREMGHDPITIDRHIPRSVCLMKEVAKRIFQMVKSSYDASLLTSKQKADLSRLQQPFVQQNIKHTDRLFTQAVFDAYVESHPMDAYIVGSDQCWRPCYSANIKNYYLDFVKSNAKKIAYAASFGVEKWEYGEDLTPVVSEYAKRFDAISVRENTGVTLCKEKLGVDAAWVLDPTMLLGKNGFMKFVTSEKSNGYVLNYLLEESESVRTLVKRIAYAIKISEIRSNIASPIFYRGESLQSHLNISVEQWLSNIYNASFVITDSFHGAVFCILFNVPFVVKLNAVRGNTRLESLLTNFGLMDCICNDVNSVKIPTFDWQEINILLSKRQIESMKFLTYALK</sequence>
<dbReference type="InterPro" id="IPR007345">
    <property type="entry name" value="Polysacch_pyruvyl_Trfase"/>
</dbReference>
<name>B7B969_9BACT</name>
<comment type="caution">
    <text evidence="2">The sequence shown here is derived from an EMBL/GenBank/DDBJ whole genome shotgun (WGS) entry which is preliminary data.</text>
</comment>
<gene>
    <name evidence="2" type="ORF">PRABACTJOHN_01572</name>
</gene>
<dbReference type="STRING" id="537006.PRABACTJOHN_01572"/>
<dbReference type="AlphaFoldDB" id="B7B969"/>
<organism evidence="2 3">
    <name type="scientific">Parabacteroides johnsonii DSM 18315</name>
    <dbReference type="NCBI Taxonomy" id="537006"/>
    <lineage>
        <taxon>Bacteria</taxon>
        <taxon>Pseudomonadati</taxon>
        <taxon>Bacteroidota</taxon>
        <taxon>Bacteroidia</taxon>
        <taxon>Bacteroidales</taxon>
        <taxon>Tannerellaceae</taxon>
        <taxon>Parabacteroides</taxon>
    </lineage>
</organism>
<protein>
    <recommendedName>
        <fullName evidence="1">Polysaccharide pyruvyl transferase domain-containing protein</fullName>
    </recommendedName>
</protein>
<evidence type="ECO:0000259" key="1">
    <source>
        <dbReference type="Pfam" id="PF04230"/>
    </source>
</evidence>
<dbReference type="EMBL" id="ABYH01000157">
    <property type="protein sequence ID" value="EEC97019.1"/>
    <property type="molecule type" value="Genomic_DNA"/>
</dbReference>
<accession>B7B969</accession>
<proteinExistence type="predicted"/>
<reference evidence="2 3" key="2">
    <citation type="submission" date="2008-10" db="EMBL/GenBank/DDBJ databases">
        <authorList>
            <person name="Fulton L."/>
            <person name="Clifton S."/>
            <person name="Fulton B."/>
            <person name="Xu J."/>
            <person name="Minx P."/>
            <person name="Pepin K.H."/>
            <person name="Johnson M."/>
            <person name="Bhonagiri V."/>
            <person name="Nash W.E."/>
            <person name="Mardis E.R."/>
            <person name="Wilson R.K."/>
        </authorList>
    </citation>
    <scope>NUCLEOTIDE SEQUENCE [LARGE SCALE GENOMIC DNA]</scope>
    <source>
        <strain evidence="2 3">DSM 18315</strain>
    </source>
</reference>